<organism evidence="1 2">
    <name type="scientific">Melia azedarach</name>
    <name type="common">Chinaberry tree</name>
    <dbReference type="NCBI Taxonomy" id="155640"/>
    <lineage>
        <taxon>Eukaryota</taxon>
        <taxon>Viridiplantae</taxon>
        <taxon>Streptophyta</taxon>
        <taxon>Embryophyta</taxon>
        <taxon>Tracheophyta</taxon>
        <taxon>Spermatophyta</taxon>
        <taxon>Magnoliopsida</taxon>
        <taxon>eudicotyledons</taxon>
        <taxon>Gunneridae</taxon>
        <taxon>Pentapetalae</taxon>
        <taxon>rosids</taxon>
        <taxon>malvids</taxon>
        <taxon>Sapindales</taxon>
        <taxon>Meliaceae</taxon>
        <taxon>Melia</taxon>
    </lineage>
</organism>
<reference evidence="1 2" key="1">
    <citation type="journal article" date="2023" name="Science">
        <title>Complex scaffold remodeling in plant triterpene biosynthesis.</title>
        <authorList>
            <person name="De La Pena R."/>
            <person name="Hodgson H."/>
            <person name="Liu J.C."/>
            <person name="Stephenson M.J."/>
            <person name="Martin A.C."/>
            <person name="Owen C."/>
            <person name="Harkess A."/>
            <person name="Leebens-Mack J."/>
            <person name="Jimenez L.E."/>
            <person name="Osbourn A."/>
            <person name="Sattely E.S."/>
        </authorList>
    </citation>
    <scope>NUCLEOTIDE SEQUENCE [LARGE SCALE GENOMIC DNA]</scope>
    <source>
        <strain evidence="2">cv. JPN11</strain>
        <tissue evidence="1">Leaf</tissue>
    </source>
</reference>
<name>A0ACC1X2G6_MELAZ</name>
<keyword evidence="2" id="KW-1185">Reference proteome</keyword>
<dbReference type="Proteomes" id="UP001164539">
    <property type="component" value="Chromosome 12"/>
</dbReference>
<gene>
    <name evidence="1" type="ORF">OWV82_021318</name>
</gene>
<protein>
    <submittedName>
        <fullName evidence="1">Uncharacterized protein</fullName>
    </submittedName>
</protein>
<evidence type="ECO:0000313" key="1">
    <source>
        <dbReference type="EMBL" id="KAJ4704400.1"/>
    </source>
</evidence>
<dbReference type="EMBL" id="CM051405">
    <property type="protein sequence ID" value="KAJ4704400.1"/>
    <property type="molecule type" value="Genomic_DNA"/>
</dbReference>
<evidence type="ECO:0000313" key="2">
    <source>
        <dbReference type="Proteomes" id="UP001164539"/>
    </source>
</evidence>
<comment type="caution">
    <text evidence="1">The sequence shown here is derived from an EMBL/GenBank/DDBJ whole genome shotgun (WGS) entry which is preliminary data.</text>
</comment>
<accession>A0ACC1X2G6</accession>
<sequence length="91" mass="10007">MFEVIASIFPESESGIFDGQEEGSTRTSRRADEIEHLGVKGYQHEEMDRNGGASQPKKEHPGTEGRNEMGRIRPAGEPAVDEGIDVDEYTG</sequence>
<proteinExistence type="predicted"/>